<keyword evidence="2" id="KW-1185">Reference proteome</keyword>
<dbReference type="Proteomes" id="UP000216300">
    <property type="component" value="Unassembled WGS sequence"/>
</dbReference>
<organism evidence="1 2">
    <name type="scientific">Parenemella sanctibonifatiensis</name>
    <dbReference type="NCBI Taxonomy" id="2016505"/>
    <lineage>
        <taxon>Bacteria</taxon>
        <taxon>Bacillati</taxon>
        <taxon>Actinomycetota</taxon>
        <taxon>Actinomycetes</taxon>
        <taxon>Propionibacteriales</taxon>
        <taxon>Propionibacteriaceae</taxon>
        <taxon>Parenemella</taxon>
    </lineage>
</organism>
<protein>
    <recommendedName>
        <fullName evidence="3">Peptidase MA-like domain-containing protein</fullName>
    </recommendedName>
</protein>
<evidence type="ECO:0008006" key="3">
    <source>
        <dbReference type="Google" id="ProtNLM"/>
    </source>
</evidence>
<evidence type="ECO:0000313" key="1">
    <source>
        <dbReference type="EMBL" id="OYN89801.1"/>
    </source>
</evidence>
<dbReference type="AlphaFoldDB" id="A0A255EFR4"/>
<proteinExistence type="predicted"/>
<dbReference type="RefSeq" id="WP_094454747.1">
    <property type="nucleotide sequence ID" value="NZ_NMVJ01000008.1"/>
</dbReference>
<dbReference type="EMBL" id="NMVJ01000008">
    <property type="protein sequence ID" value="OYN89801.1"/>
    <property type="molecule type" value="Genomic_DNA"/>
</dbReference>
<gene>
    <name evidence="1" type="ORF">CGZ91_09825</name>
</gene>
<reference evidence="1 2" key="1">
    <citation type="submission" date="2017-07" db="EMBL/GenBank/DDBJ databases">
        <title>Draft whole genome sequences of clinical Proprionibacteriaceae strains.</title>
        <authorList>
            <person name="Bernier A.-M."/>
            <person name="Bernard K."/>
            <person name="Domingo M.-C."/>
        </authorList>
    </citation>
    <scope>NUCLEOTIDE SEQUENCE [LARGE SCALE GENOMIC DNA]</scope>
    <source>
        <strain evidence="1 2">NML 150081</strain>
    </source>
</reference>
<accession>A0A255EFR4</accession>
<dbReference type="OrthoDB" id="3722771at2"/>
<evidence type="ECO:0000313" key="2">
    <source>
        <dbReference type="Proteomes" id="UP000216300"/>
    </source>
</evidence>
<sequence>MGGVVVGCTPDAGPADGDGLAQIQDVADALCAAMAARDRSGFEAAGSAEALEQLWQVTGLGAPLQIDRIEVIGWREIDGRTGVDCRWHWRWPDDPMRAGSGVAAGAVSELPMTLVRRGQRWLVGGLVPVASAPAWWSGAVESIRPLDLAGGVSSVVVARPGPGVDLAPVWTERWAAAGQRLAERGRDGVLAEGWPVVLELGSGEDLGGLAARTSRVAGEPPAYTITLAADQLADQEDEPAITLLHHELIHAVSGSPDAAAPLWIIEGYAEWHALAGSPGSAQLIRERVLPRWQGGDPAVPEDADFSATDLDVAYARAWSAMLALEELVGVDALEAVVAAAYRGELDRGLRRAGVGLEEINAAAARVR</sequence>
<comment type="caution">
    <text evidence="1">The sequence shown here is derived from an EMBL/GenBank/DDBJ whole genome shotgun (WGS) entry which is preliminary data.</text>
</comment>
<name>A0A255EFR4_9ACTN</name>